<keyword evidence="2" id="KW-1185">Reference proteome</keyword>
<evidence type="ECO:0000313" key="2">
    <source>
        <dbReference type="Proteomes" id="UP001150581"/>
    </source>
</evidence>
<comment type="caution">
    <text evidence="1">The sequence shown here is derived from an EMBL/GenBank/DDBJ whole genome shotgun (WGS) entry which is preliminary data.</text>
</comment>
<proteinExistence type="predicted"/>
<reference evidence="1" key="1">
    <citation type="submission" date="2022-07" db="EMBL/GenBank/DDBJ databases">
        <title>Phylogenomic reconstructions and comparative analyses of Kickxellomycotina fungi.</title>
        <authorList>
            <person name="Reynolds N.K."/>
            <person name="Stajich J.E."/>
            <person name="Barry K."/>
            <person name="Grigoriev I.V."/>
            <person name="Crous P."/>
            <person name="Smith M.E."/>
        </authorList>
    </citation>
    <scope>NUCLEOTIDE SEQUENCE</scope>
    <source>
        <strain evidence="1">Benny 63K</strain>
    </source>
</reference>
<dbReference type="EMBL" id="JANBPG010000146">
    <property type="protein sequence ID" value="KAJ1899511.1"/>
    <property type="molecule type" value="Genomic_DNA"/>
</dbReference>
<organism evidence="1 2">
    <name type="scientific">Kickxella alabastrina</name>
    <dbReference type="NCBI Taxonomy" id="61397"/>
    <lineage>
        <taxon>Eukaryota</taxon>
        <taxon>Fungi</taxon>
        <taxon>Fungi incertae sedis</taxon>
        <taxon>Zoopagomycota</taxon>
        <taxon>Kickxellomycotina</taxon>
        <taxon>Kickxellomycetes</taxon>
        <taxon>Kickxellales</taxon>
        <taxon>Kickxellaceae</taxon>
        <taxon>Kickxella</taxon>
    </lineage>
</organism>
<protein>
    <submittedName>
        <fullName evidence="1">Uncharacterized protein</fullName>
    </submittedName>
</protein>
<name>A0ACC1IRU0_9FUNG</name>
<sequence>MIAKQVTEFCKVCFYLSLAPTILAIEGVRWALTFNTETKLAVAATCAPVKSKPASITGTKKTNAERIQQIRRTDAEAVRADAVARIQHLELIIEQSGAVLGVTLAYSNVRIVQLERIVEHSAGVFGQALANTDTKIKQLEQGFEQAAAVIVPALYDDKARIEQLERGTKQSVATNKKARADYNARIATAIKQARHYGAESRAERADHISRIEQLERSAEQAAAATERVCTNYKAAHTTQHSELVKANLDLHCALAVPKSKLDDAEDRLDIQREYFKALCAELCKANGELDVAHTNNEAQQKLATELCNKVHEPAATDSMLYDRHESTDDLDAELCKAECKLDAAHPRLAVSDKRIPQANLGSIKNILHAQRQNAKALAKSHLLAGDALRGDFKTIRTSLAKVAGVSRAKISSDIDPEATLVLMQVIADLLGEPADCDSRTPDS</sequence>
<evidence type="ECO:0000313" key="1">
    <source>
        <dbReference type="EMBL" id="KAJ1899511.1"/>
    </source>
</evidence>
<dbReference type="Proteomes" id="UP001150581">
    <property type="component" value="Unassembled WGS sequence"/>
</dbReference>
<gene>
    <name evidence="1" type="ORF">LPJ66_002059</name>
</gene>
<accession>A0ACC1IRU0</accession>